<dbReference type="EMBL" id="WLYX01000001">
    <property type="protein sequence ID" value="MTD33907.1"/>
    <property type="molecule type" value="Genomic_DNA"/>
</dbReference>
<dbReference type="InterPro" id="IPR008900">
    <property type="entry name" value="Zot_N"/>
</dbReference>
<sequence>MTTLNLLTARPGSGKTLWIIKNVNDLAERENCQVYYYGIDLTEYGKERLKNWVELDDPHKWFELPAQSIVVIDEFQKIFPKRPNGSKIPDYIQHFDTHRHYGLRLFLITALLHKSVKGRTTPNPGRTYPMRTVCGVPSAVKRLSIAAQI</sequence>
<organism evidence="2 3">
    <name type="scientific">Paludibacterium denitrificans</name>
    <dbReference type="NCBI Taxonomy" id="2675226"/>
    <lineage>
        <taxon>Bacteria</taxon>
        <taxon>Pseudomonadati</taxon>
        <taxon>Pseudomonadota</taxon>
        <taxon>Betaproteobacteria</taxon>
        <taxon>Neisseriales</taxon>
        <taxon>Chromobacteriaceae</taxon>
        <taxon>Paludibacterium</taxon>
    </lineage>
</organism>
<comment type="caution">
    <text evidence="2">The sequence shown here is derived from an EMBL/GenBank/DDBJ whole genome shotgun (WGS) entry which is preliminary data.</text>
</comment>
<feature type="domain" description="Zona occludens toxin N-terminal" evidence="1">
    <location>
        <begin position="8"/>
        <end position="117"/>
    </location>
</feature>
<dbReference type="Proteomes" id="UP000446658">
    <property type="component" value="Unassembled WGS sequence"/>
</dbReference>
<evidence type="ECO:0000313" key="3">
    <source>
        <dbReference type="Proteomes" id="UP000446658"/>
    </source>
</evidence>
<dbReference type="InterPro" id="IPR027417">
    <property type="entry name" value="P-loop_NTPase"/>
</dbReference>
<gene>
    <name evidence="2" type="ORF">GKE73_15685</name>
</gene>
<evidence type="ECO:0000313" key="2">
    <source>
        <dbReference type="EMBL" id="MTD33907.1"/>
    </source>
</evidence>
<dbReference type="SUPFAM" id="SSF52540">
    <property type="entry name" value="P-loop containing nucleoside triphosphate hydrolases"/>
    <property type="match status" value="1"/>
</dbReference>
<dbReference type="RefSeq" id="WP_230371081.1">
    <property type="nucleotide sequence ID" value="NZ_WLYX01000001.1"/>
</dbReference>
<evidence type="ECO:0000259" key="1">
    <source>
        <dbReference type="Pfam" id="PF05707"/>
    </source>
</evidence>
<dbReference type="Pfam" id="PF05707">
    <property type="entry name" value="Zot"/>
    <property type="match status" value="1"/>
</dbReference>
<protein>
    <recommendedName>
        <fullName evidence="1">Zona occludens toxin N-terminal domain-containing protein</fullName>
    </recommendedName>
</protein>
<keyword evidence="3" id="KW-1185">Reference proteome</keyword>
<name>A0A844GG87_9NEIS</name>
<proteinExistence type="predicted"/>
<accession>A0A844GG87</accession>
<dbReference type="Gene3D" id="3.40.50.300">
    <property type="entry name" value="P-loop containing nucleotide triphosphate hydrolases"/>
    <property type="match status" value="1"/>
</dbReference>
<dbReference type="AlphaFoldDB" id="A0A844GG87"/>
<reference evidence="2 3" key="1">
    <citation type="submission" date="2019-11" db="EMBL/GenBank/DDBJ databases">
        <title>Draft genome sequence of Paludibacterium sp. dN18-1.</title>
        <authorList>
            <person name="Im W.-T."/>
        </authorList>
    </citation>
    <scope>NUCLEOTIDE SEQUENCE [LARGE SCALE GENOMIC DNA]</scope>
    <source>
        <strain evidence="3">dN 18-1</strain>
    </source>
</reference>